<evidence type="ECO:0000256" key="4">
    <source>
        <dbReference type="ARBA" id="ARBA00022692"/>
    </source>
</evidence>
<dbReference type="FunFam" id="2.10.25.10:FF:000009">
    <property type="entry name" value="Low-density lipoprotein receptor isoform 1"/>
    <property type="match status" value="1"/>
</dbReference>
<keyword evidence="9 12" id="KW-1015">Disulfide bond</keyword>
<protein>
    <submittedName>
        <fullName evidence="15">Vitellogenin receptor</fullName>
    </submittedName>
</protein>
<feature type="non-terminal residue" evidence="15">
    <location>
        <position position="1"/>
    </location>
</feature>
<dbReference type="PROSITE" id="PS01209">
    <property type="entry name" value="LDLRA_1"/>
    <property type="match status" value="1"/>
</dbReference>
<dbReference type="InterPro" id="IPR000033">
    <property type="entry name" value="LDLR_classB_rpt"/>
</dbReference>
<keyword evidence="3" id="KW-0254">Endocytosis</keyword>
<dbReference type="AlphaFoldDB" id="A0A4S2K0S9"/>
<feature type="disulfide bond" evidence="13">
    <location>
        <begin position="26"/>
        <end position="44"/>
    </location>
</feature>
<dbReference type="GO" id="GO:0005509">
    <property type="term" value="F:calcium ion binding"/>
    <property type="evidence" value="ECO:0007669"/>
    <property type="project" value="InterPro"/>
</dbReference>
<dbReference type="SUPFAM" id="SSF57424">
    <property type="entry name" value="LDL receptor-like module"/>
    <property type="match status" value="1"/>
</dbReference>
<keyword evidence="5" id="KW-0732">Signal</keyword>
<feature type="non-terminal residue" evidence="15">
    <location>
        <position position="261"/>
    </location>
</feature>
<evidence type="ECO:0000256" key="9">
    <source>
        <dbReference type="ARBA" id="ARBA00023157"/>
    </source>
</evidence>
<keyword evidence="6" id="KW-0677">Repeat</keyword>
<dbReference type="Gene3D" id="2.120.10.30">
    <property type="entry name" value="TolB, C-terminal domain"/>
    <property type="match status" value="1"/>
</dbReference>
<keyword evidence="10 15" id="KW-0675">Receptor</keyword>
<evidence type="ECO:0000256" key="10">
    <source>
        <dbReference type="ARBA" id="ARBA00023170"/>
    </source>
</evidence>
<evidence type="ECO:0000256" key="11">
    <source>
        <dbReference type="ARBA" id="ARBA00023180"/>
    </source>
</evidence>
<dbReference type="PROSITE" id="PS50026">
    <property type="entry name" value="EGF_3"/>
    <property type="match status" value="1"/>
</dbReference>
<dbReference type="PROSITE" id="PS00010">
    <property type="entry name" value="ASX_HYDROXYL"/>
    <property type="match status" value="1"/>
</dbReference>
<name>A0A4S2K0S9_9HYME</name>
<dbReference type="InterPro" id="IPR051221">
    <property type="entry name" value="LDLR-related"/>
</dbReference>
<dbReference type="SUPFAM" id="SSF63825">
    <property type="entry name" value="YWTD domain"/>
    <property type="match status" value="1"/>
</dbReference>
<dbReference type="InterPro" id="IPR018097">
    <property type="entry name" value="EGF_Ca-bd_CS"/>
</dbReference>
<comment type="caution">
    <text evidence="15">The sequence shown here is derived from an EMBL/GenBank/DDBJ whole genome shotgun (WGS) entry which is preliminary data.</text>
</comment>
<comment type="subcellular location">
    <subcellularLocation>
        <location evidence="1">Membrane</location>
        <topology evidence="1">Single-pass type I membrane protein</topology>
    </subcellularLocation>
</comment>
<evidence type="ECO:0000256" key="5">
    <source>
        <dbReference type="ARBA" id="ARBA00022729"/>
    </source>
</evidence>
<dbReference type="InterPro" id="IPR000152">
    <property type="entry name" value="EGF-type_Asp/Asn_hydroxyl_site"/>
</dbReference>
<comment type="caution">
    <text evidence="12">Lacks conserved residue(s) required for the propagation of feature annotation.</text>
</comment>
<dbReference type="SMART" id="SM00135">
    <property type="entry name" value="LY"/>
    <property type="match status" value="1"/>
</dbReference>
<evidence type="ECO:0000313" key="16">
    <source>
        <dbReference type="Proteomes" id="UP000310200"/>
    </source>
</evidence>
<dbReference type="Pfam" id="PF00057">
    <property type="entry name" value="Ldl_recept_a"/>
    <property type="match status" value="1"/>
</dbReference>
<gene>
    <name evidence="15" type="ORF">DBV15_12425</name>
</gene>
<proteinExistence type="predicted"/>
<dbReference type="PANTHER" id="PTHR22722:SF14">
    <property type="entry name" value="MEGALIN, ISOFORM A"/>
    <property type="match status" value="1"/>
</dbReference>
<dbReference type="InterPro" id="IPR023415">
    <property type="entry name" value="LDLR_class-A_CS"/>
</dbReference>
<dbReference type="SMART" id="SM00179">
    <property type="entry name" value="EGF_CA"/>
    <property type="match status" value="2"/>
</dbReference>
<evidence type="ECO:0000256" key="12">
    <source>
        <dbReference type="PROSITE-ProRule" id="PRU00076"/>
    </source>
</evidence>
<keyword evidence="16" id="KW-1185">Reference proteome</keyword>
<dbReference type="GO" id="GO:0043235">
    <property type="term" value="C:receptor complex"/>
    <property type="evidence" value="ECO:0007669"/>
    <property type="project" value="TreeGrafter"/>
</dbReference>
<dbReference type="InterPro" id="IPR001881">
    <property type="entry name" value="EGF-like_Ca-bd_dom"/>
</dbReference>
<dbReference type="GO" id="GO:0042562">
    <property type="term" value="F:hormone binding"/>
    <property type="evidence" value="ECO:0007669"/>
    <property type="project" value="TreeGrafter"/>
</dbReference>
<dbReference type="InterPro" id="IPR036055">
    <property type="entry name" value="LDL_receptor-like_sf"/>
</dbReference>
<dbReference type="InterPro" id="IPR026823">
    <property type="entry name" value="cEGF"/>
</dbReference>
<dbReference type="InterPro" id="IPR000742">
    <property type="entry name" value="EGF"/>
</dbReference>
<dbReference type="EMBL" id="QBLH01003217">
    <property type="protein sequence ID" value="TGZ42705.1"/>
    <property type="molecule type" value="Genomic_DNA"/>
</dbReference>
<evidence type="ECO:0000256" key="1">
    <source>
        <dbReference type="ARBA" id="ARBA00004479"/>
    </source>
</evidence>
<evidence type="ECO:0000256" key="7">
    <source>
        <dbReference type="ARBA" id="ARBA00022989"/>
    </source>
</evidence>
<evidence type="ECO:0000259" key="14">
    <source>
        <dbReference type="PROSITE" id="PS50026"/>
    </source>
</evidence>
<dbReference type="GO" id="GO:0006898">
    <property type="term" value="P:receptor-mediated endocytosis"/>
    <property type="evidence" value="ECO:0007669"/>
    <property type="project" value="TreeGrafter"/>
</dbReference>
<evidence type="ECO:0000256" key="6">
    <source>
        <dbReference type="ARBA" id="ARBA00022737"/>
    </source>
</evidence>
<keyword evidence="2 12" id="KW-0245">EGF-like domain</keyword>
<accession>A0A4S2K0S9</accession>
<keyword evidence="11" id="KW-0325">Glycoprotein</keyword>
<dbReference type="Proteomes" id="UP000310200">
    <property type="component" value="Unassembled WGS sequence"/>
</dbReference>
<evidence type="ECO:0000256" key="8">
    <source>
        <dbReference type="ARBA" id="ARBA00023136"/>
    </source>
</evidence>
<dbReference type="Gene3D" id="2.10.25.10">
    <property type="entry name" value="Laminin"/>
    <property type="match status" value="2"/>
</dbReference>
<dbReference type="SUPFAM" id="SSF57196">
    <property type="entry name" value="EGF/Laminin"/>
    <property type="match status" value="2"/>
</dbReference>
<dbReference type="PROSITE" id="PS01187">
    <property type="entry name" value="EGF_CA"/>
    <property type="match status" value="1"/>
</dbReference>
<dbReference type="GO" id="GO:0016324">
    <property type="term" value="C:apical plasma membrane"/>
    <property type="evidence" value="ECO:0007669"/>
    <property type="project" value="TreeGrafter"/>
</dbReference>
<sequence>SDEWNCSANKTSSASDCKTEKSQYLCGNQRCIALNAVCNKKDDCGDGSDEGAGCTSSNCTSAKCHHECQATPKGSVCTCKPGYTLQNNNRTCKDIDECQIYGICDQECINSLGSYKCQCQEDYSLLNDKKTCKARGGEATLTFSTSTSVKGMYVDSKITFTLAINLNRAVAVTTNDDVTYWSDMEENSETIVREIGFHASRREVIVTTGLSMISGIAIDWITENIYFTDEGYNRIGVCTNDTNCTVLVNGLVKPTGITLLP</sequence>
<dbReference type="SMART" id="SM00192">
    <property type="entry name" value="LDLa"/>
    <property type="match status" value="1"/>
</dbReference>
<dbReference type="STRING" id="300112.A0A4S2K0S9"/>
<keyword evidence="7" id="KW-1133">Transmembrane helix</keyword>
<evidence type="ECO:0000256" key="3">
    <source>
        <dbReference type="ARBA" id="ARBA00022583"/>
    </source>
</evidence>
<keyword evidence="8" id="KW-0472">Membrane</keyword>
<feature type="domain" description="EGF-like" evidence="14">
    <location>
        <begin position="94"/>
        <end position="133"/>
    </location>
</feature>
<feature type="disulfide bond" evidence="12">
    <location>
        <begin position="98"/>
        <end position="108"/>
    </location>
</feature>
<dbReference type="SMART" id="SM00181">
    <property type="entry name" value="EGF"/>
    <property type="match status" value="2"/>
</dbReference>
<keyword evidence="4" id="KW-0812">Transmembrane</keyword>
<organism evidence="15 16">
    <name type="scientific">Temnothorax longispinosus</name>
    <dbReference type="NCBI Taxonomy" id="300112"/>
    <lineage>
        <taxon>Eukaryota</taxon>
        <taxon>Metazoa</taxon>
        <taxon>Ecdysozoa</taxon>
        <taxon>Arthropoda</taxon>
        <taxon>Hexapoda</taxon>
        <taxon>Insecta</taxon>
        <taxon>Pterygota</taxon>
        <taxon>Neoptera</taxon>
        <taxon>Endopterygota</taxon>
        <taxon>Hymenoptera</taxon>
        <taxon>Apocrita</taxon>
        <taxon>Aculeata</taxon>
        <taxon>Formicoidea</taxon>
        <taxon>Formicidae</taxon>
        <taxon>Myrmicinae</taxon>
        <taxon>Temnothorax</taxon>
    </lineage>
</organism>
<dbReference type="Pfam" id="PF12662">
    <property type="entry name" value="cEGF"/>
    <property type="match status" value="1"/>
</dbReference>
<dbReference type="Gene3D" id="4.10.400.10">
    <property type="entry name" value="Low-density Lipoprotein Receptor"/>
    <property type="match status" value="1"/>
</dbReference>
<reference evidence="15 16" key="1">
    <citation type="journal article" date="2019" name="Philos. Trans. R. Soc. Lond., B, Biol. Sci.">
        <title>Ant behaviour and brain gene expression of defending hosts depend on the ecological success of the intruding social parasite.</title>
        <authorList>
            <person name="Kaur R."/>
            <person name="Stoldt M."/>
            <person name="Jongepier E."/>
            <person name="Feldmeyer B."/>
            <person name="Menzel F."/>
            <person name="Bornberg-Bauer E."/>
            <person name="Foitzik S."/>
        </authorList>
    </citation>
    <scope>NUCLEOTIDE SEQUENCE [LARGE SCALE GENOMIC DNA]</scope>
    <source>
        <tissue evidence="15">Whole body</tissue>
    </source>
</reference>
<evidence type="ECO:0000313" key="15">
    <source>
        <dbReference type="EMBL" id="TGZ42705.1"/>
    </source>
</evidence>
<dbReference type="PROSITE" id="PS50068">
    <property type="entry name" value="LDLRA_2"/>
    <property type="match status" value="1"/>
</dbReference>
<dbReference type="CDD" id="cd00112">
    <property type="entry name" value="LDLa"/>
    <property type="match status" value="1"/>
</dbReference>
<evidence type="ECO:0000256" key="13">
    <source>
        <dbReference type="PROSITE-ProRule" id="PRU00124"/>
    </source>
</evidence>
<dbReference type="InterPro" id="IPR011042">
    <property type="entry name" value="6-blade_b-propeller_TolB-like"/>
</dbReference>
<evidence type="ECO:0000256" key="2">
    <source>
        <dbReference type="ARBA" id="ARBA00022536"/>
    </source>
</evidence>
<dbReference type="PANTHER" id="PTHR22722">
    <property type="entry name" value="LOW-DENSITY LIPOPROTEIN RECEPTOR-RELATED PROTEIN 2-RELATED"/>
    <property type="match status" value="1"/>
</dbReference>
<dbReference type="InterPro" id="IPR002172">
    <property type="entry name" value="LDrepeatLR_classA_rpt"/>
</dbReference>